<dbReference type="GO" id="GO:0008237">
    <property type="term" value="F:metallopeptidase activity"/>
    <property type="evidence" value="ECO:0007669"/>
    <property type="project" value="InterPro"/>
</dbReference>
<accession>A0A1G2L4Z0</accession>
<dbReference type="Gene3D" id="3.40.390.10">
    <property type="entry name" value="Collagenase (Catalytic Domain)"/>
    <property type="match status" value="1"/>
</dbReference>
<name>A0A1G2L4Z0_9BACT</name>
<protein>
    <recommendedName>
        <fullName evidence="3">Peptidase M12B domain-containing protein</fullName>
    </recommendedName>
</protein>
<proteinExistence type="predicted"/>
<sequence>MFFLLILAGILSFHDGAFSAEKAKPLTFDVVVDKEVDERFFGRENFLNLLDEIFKAASSVFEREIGRSFEINNIRFVEPPPETREKIFVLIDKTKIWIQFALIDKTEIWIQKEFYDTRSDKILFITPNRFTYKSSPKLINGSAPDEKLLLVHFPLFENDQSLITLLHELGHTCGATHDNDNGTNQIMHNMTTLYLSFDDANRAIIKRNCGPGK</sequence>
<dbReference type="AlphaFoldDB" id="A0A1G2L4Z0"/>
<evidence type="ECO:0000313" key="2">
    <source>
        <dbReference type="Proteomes" id="UP000177982"/>
    </source>
</evidence>
<gene>
    <name evidence="1" type="ORF">A2934_01080</name>
</gene>
<dbReference type="EMBL" id="MHQO01000026">
    <property type="protein sequence ID" value="OHA06640.1"/>
    <property type="molecule type" value="Genomic_DNA"/>
</dbReference>
<reference evidence="1 2" key="1">
    <citation type="journal article" date="2016" name="Nat. Commun.">
        <title>Thousands of microbial genomes shed light on interconnected biogeochemical processes in an aquifer system.</title>
        <authorList>
            <person name="Anantharaman K."/>
            <person name="Brown C.T."/>
            <person name="Hug L.A."/>
            <person name="Sharon I."/>
            <person name="Castelle C.J."/>
            <person name="Probst A.J."/>
            <person name="Thomas B.C."/>
            <person name="Singh A."/>
            <person name="Wilkins M.J."/>
            <person name="Karaoz U."/>
            <person name="Brodie E.L."/>
            <person name="Williams K.H."/>
            <person name="Hubbard S.S."/>
            <person name="Banfield J.F."/>
        </authorList>
    </citation>
    <scope>NUCLEOTIDE SEQUENCE [LARGE SCALE GENOMIC DNA]</scope>
</reference>
<dbReference type="InterPro" id="IPR024079">
    <property type="entry name" value="MetalloPept_cat_dom_sf"/>
</dbReference>
<dbReference type="Proteomes" id="UP000177982">
    <property type="component" value="Unassembled WGS sequence"/>
</dbReference>
<organism evidence="1 2">
    <name type="scientific">Candidatus Sungbacteria bacterium RIFCSPLOWO2_01_FULL_47_10</name>
    <dbReference type="NCBI Taxonomy" id="1802276"/>
    <lineage>
        <taxon>Bacteria</taxon>
        <taxon>Candidatus Sungiibacteriota</taxon>
    </lineage>
</organism>
<evidence type="ECO:0008006" key="3">
    <source>
        <dbReference type="Google" id="ProtNLM"/>
    </source>
</evidence>
<evidence type="ECO:0000313" key="1">
    <source>
        <dbReference type="EMBL" id="OHA06640.1"/>
    </source>
</evidence>
<dbReference type="Pfam" id="PF13688">
    <property type="entry name" value="Reprolysin_5"/>
    <property type="match status" value="1"/>
</dbReference>
<dbReference type="SUPFAM" id="SSF55486">
    <property type="entry name" value="Metalloproteases ('zincins'), catalytic domain"/>
    <property type="match status" value="1"/>
</dbReference>
<comment type="caution">
    <text evidence="1">The sequence shown here is derived from an EMBL/GenBank/DDBJ whole genome shotgun (WGS) entry which is preliminary data.</text>
</comment>